<feature type="transmembrane region" description="Helical" evidence="1">
    <location>
        <begin position="100"/>
        <end position="121"/>
    </location>
</feature>
<dbReference type="Pfam" id="PF09335">
    <property type="entry name" value="VTT_dom"/>
    <property type="match status" value="1"/>
</dbReference>
<feature type="transmembrane region" description="Helical" evidence="1">
    <location>
        <begin position="64"/>
        <end position="94"/>
    </location>
</feature>
<accession>A0AA90U093</accession>
<dbReference type="InterPro" id="IPR032816">
    <property type="entry name" value="VTT_dom"/>
</dbReference>
<feature type="transmembrane region" description="Helical" evidence="1">
    <location>
        <begin position="30"/>
        <end position="52"/>
    </location>
</feature>
<feature type="domain" description="VTT" evidence="2">
    <location>
        <begin position="90"/>
        <end position="198"/>
    </location>
</feature>
<evidence type="ECO:0000313" key="4">
    <source>
        <dbReference type="Proteomes" id="UP001185015"/>
    </source>
</evidence>
<dbReference type="EMBL" id="JAVDQI010000006">
    <property type="protein sequence ID" value="MDR6223262.1"/>
    <property type="molecule type" value="Genomic_DNA"/>
</dbReference>
<gene>
    <name evidence="3" type="ORF">J2750_001727</name>
</gene>
<reference evidence="3 4" key="1">
    <citation type="submission" date="2023-07" db="EMBL/GenBank/DDBJ databases">
        <title>Genomic Encyclopedia of Type Strains, Phase IV (KMG-IV): sequencing the most valuable type-strain genomes for metagenomic binning, comparative biology and taxonomic classification.</title>
        <authorList>
            <person name="Goeker M."/>
        </authorList>
    </citation>
    <scope>NUCLEOTIDE SEQUENCE [LARGE SCALE GENOMIC DNA]</scope>
    <source>
        <strain evidence="3 4">DSM 17273</strain>
    </source>
</reference>
<keyword evidence="1" id="KW-1133">Transmembrane helix</keyword>
<comment type="caution">
    <text evidence="3">The sequence shown here is derived from an EMBL/GenBank/DDBJ whole genome shotgun (WGS) entry which is preliminary data.</text>
</comment>
<proteinExistence type="predicted"/>
<organism evidence="3 4">
    <name type="scientific">Methanococcoides alaskense</name>
    <dbReference type="NCBI Taxonomy" id="325778"/>
    <lineage>
        <taxon>Archaea</taxon>
        <taxon>Methanobacteriati</taxon>
        <taxon>Methanobacteriota</taxon>
        <taxon>Stenosarchaea group</taxon>
        <taxon>Methanomicrobia</taxon>
        <taxon>Methanosarcinales</taxon>
        <taxon>Methanosarcinaceae</taxon>
        <taxon>Methanococcoides</taxon>
    </lineage>
</organism>
<name>A0AA90U093_9EURY</name>
<keyword evidence="4" id="KW-1185">Reference proteome</keyword>
<dbReference type="Proteomes" id="UP001185015">
    <property type="component" value="Unassembled WGS sequence"/>
</dbReference>
<keyword evidence="1" id="KW-0472">Membrane</keyword>
<protein>
    <submittedName>
        <fullName evidence="3">Membrane protein YqaA with SNARE-associated domain</fullName>
    </submittedName>
</protein>
<evidence type="ECO:0000313" key="3">
    <source>
        <dbReference type="EMBL" id="MDR6223262.1"/>
    </source>
</evidence>
<keyword evidence="1" id="KW-0812">Transmembrane</keyword>
<dbReference type="AlphaFoldDB" id="A0AA90U093"/>
<dbReference type="RefSeq" id="WP_270095569.1">
    <property type="nucleotide sequence ID" value="NZ_JAQFFK010000001.1"/>
</dbReference>
<evidence type="ECO:0000256" key="1">
    <source>
        <dbReference type="SAM" id="Phobius"/>
    </source>
</evidence>
<feature type="transmembrane region" description="Helical" evidence="1">
    <location>
        <begin position="150"/>
        <end position="177"/>
    </location>
</feature>
<evidence type="ECO:0000259" key="2">
    <source>
        <dbReference type="Pfam" id="PF09335"/>
    </source>
</evidence>
<feature type="transmembrane region" description="Helical" evidence="1">
    <location>
        <begin position="183"/>
        <end position="205"/>
    </location>
</feature>
<sequence>MQAKNETQVPPKRDDHEIGTFLHHVGNRNILILGLIVLFIVSWSILLFYYPPGEIVERLGVRNVYIFVFLLAMIGGVSTLTSTTFYTALIAISLGGVNSIGIALVASLGLTFGDLVFYYLGTKSKQCIKGKYAGNVFRLTKWMERIDDRLTMVLIFFYSLTPLPSDVIAIALAIVGFPFRKMIVPLVVGNFTLIFMLVEISKLGYSLI</sequence>